<evidence type="ECO:0000256" key="1">
    <source>
        <dbReference type="SAM" id="MobiDB-lite"/>
    </source>
</evidence>
<protein>
    <submittedName>
        <fullName evidence="2">Predicted protein</fullName>
    </submittedName>
</protein>
<dbReference type="OMA" id="NSYPQRA"/>
<keyword evidence="3" id="KW-1185">Reference proteome</keyword>
<dbReference type="Proteomes" id="UP000008698">
    <property type="component" value="Unassembled WGS sequence"/>
</dbReference>
<feature type="compositionally biased region" description="Polar residues" evidence="1">
    <location>
        <begin position="27"/>
        <end position="37"/>
    </location>
</feature>
<dbReference type="HOGENOM" id="CLU_2293842_0_0_1"/>
<reference evidence="3" key="1">
    <citation type="journal article" date="2011" name="PLoS Pathog.">
        <title>Comparative genomics yields insights into niche adaptation of plant vascular wilt pathogens.</title>
        <authorList>
            <person name="Klosterman S.J."/>
            <person name="Subbarao K.V."/>
            <person name="Kang S."/>
            <person name="Veronese P."/>
            <person name="Gold S.E."/>
            <person name="Thomma B.P.H.J."/>
            <person name="Chen Z."/>
            <person name="Henrissat B."/>
            <person name="Lee Y.-H."/>
            <person name="Park J."/>
            <person name="Garcia-Pedrajas M.D."/>
            <person name="Barbara D.J."/>
            <person name="Anchieta A."/>
            <person name="de Jonge R."/>
            <person name="Santhanam P."/>
            <person name="Maruthachalam K."/>
            <person name="Atallah Z."/>
            <person name="Amyotte S.G."/>
            <person name="Paz Z."/>
            <person name="Inderbitzin P."/>
            <person name="Hayes R.J."/>
            <person name="Heiman D.I."/>
            <person name="Young S."/>
            <person name="Zeng Q."/>
            <person name="Engels R."/>
            <person name="Galagan J."/>
            <person name="Cuomo C.A."/>
            <person name="Dobinson K.F."/>
            <person name="Ma L.-J."/>
        </authorList>
    </citation>
    <scope>NUCLEOTIDE SEQUENCE [LARGE SCALE GENOMIC DNA]</scope>
    <source>
        <strain evidence="3">VaMs.102 / ATCC MYA-4576 / FGSC 10136</strain>
    </source>
</reference>
<name>C9SXN1_VERA1</name>
<accession>C9SXN1</accession>
<dbReference type="GeneID" id="9528039"/>
<feature type="compositionally biased region" description="Polar residues" evidence="1">
    <location>
        <begin position="1"/>
        <end position="17"/>
    </location>
</feature>
<dbReference type="EMBL" id="DS985228">
    <property type="protein sequence ID" value="EEY23421.1"/>
    <property type="molecule type" value="Genomic_DNA"/>
</dbReference>
<dbReference type="RefSeq" id="XP_003000336.1">
    <property type="nucleotide sequence ID" value="XM_003000290.1"/>
</dbReference>
<feature type="compositionally biased region" description="Polar residues" evidence="1">
    <location>
        <begin position="92"/>
        <end position="101"/>
    </location>
</feature>
<dbReference type="OrthoDB" id="5096252at2759"/>
<organism evidence="3">
    <name type="scientific">Verticillium alfalfae (strain VaMs.102 / ATCC MYA-4576 / FGSC 10136)</name>
    <name type="common">Verticillium wilt of alfalfa</name>
    <name type="synonym">Verticillium albo-atrum</name>
    <dbReference type="NCBI Taxonomy" id="526221"/>
    <lineage>
        <taxon>Eukaryota</taxon>
        <taxon>Fungi</taxon>
        <taxon>Dikarya</taxon>
        <taxon>Ascomycota</taxon>
        <taxon>Pezizomycotina</taxon>
        <taxon>Sordariomycetes</taxon>
        <taxon>Hypocreomycetidae</taxon>
        <taxon>Glomerellales</taxon>
        <taxon>Plectosphaerellaceae</taxon>
        <taxon>Verticillium</taxon>
    </lineage>
</organism>
<evidence type="ECO:0000313" key="2">
    <source>
        <dbReference type="EMBL" id="EEY23421.1"/>
    </source>
</evidence>
<dbReference type="KEGG" id="val:VDBG_09531"/>
<feature type="region of interest" description="Disordered" evidence="1">
    <location>
        <begin position="1"/>
        <end position="53"/>
    </location>
</feature>
<sequence>MPPNSYPQRAKSTNPRLQPQRGPQPARTASPSSSANDQGKKPSDGAGAQMNQTLSIAMMTSPVNPVPFPLSIPLGIAMLLTPSGKKQPPKRSASQAPSQRR</sequence>
<gene>
    <name evidence="2" type="ORF">VDBG_09531</name>
</gene>
<proteinExistence type="predicted"/>
<dbReference type="AlphaFoldDB" id="C9SXN1"/>
<evidence type="ECO:0000313" key="3">
    <source>
        <dbReference type="Proteomes" id="UP000008698"/>
    </source>
</evidence>
<feature type="region of interest" description="Disordered" evidence="1">
    <location>
        <begin position="80"/>
        <end position="101"/>
    </location>
</feature>
<dbReference type="eggNOG" id="ENOG502TEX7">
    <property type="taxonomic scope" value="Eukaryota"/>
</dbReference>